<dbReference type="HAMAP" id="MF_00172">
    <property type="entry name" value="Meth_synth"/>
    <property type="match status" value="1"/>
</dbReference>
<feature type="active site" description="Proton donor" evidence="11 14">
    <location>
        <position position="693"/>
    </location>
</feature>
<dbReference type="PATRIC" id="fig|652.5.peg.2054"/>
<feature type="binding site" evidence="13">
    <location>
        <position position="725"/>
    </location>
    <ligand>
        <name>Zn(2+)</name>
        <dbReference type="ChEBI" id="CHEBI:29105"/>
        <label>1</label>
        <note>catalytic</note>
    </ligand>
</feature>
<protein>
    <recommendedName>
        <fullName evidence="11">5-methyltetrahydropteroyltriglutamate--homocysteine methyltransferase</fullName>
        <ecNumber evidence="11">2.1.1.14</ecNumber>
    </recommendedName>
    <alternativeName>
        <fullName evidence="11">Cobalamin-independent methionine synthase</fullName>
    </alternativeName>
    <alternativeName>
        <fullName evidence="11">Methionine synthase, vitamin-B12 independent isozyme</fullName>
    </alternativeName>
</protein>
<evidence type="ECO:0000256" key="1">
    <source>
        <dbReference type="ARBA" id="ARBA00002777"/>
    </source>
</evidence>
<keyword evidence="10 11" id="KW-0486">Methionine biosynthesis</keyword>
<evidence type="ECO:0000313" key="17">
    <source>
        <dbReference type="EMBL" id="ALP41184.1"/>
    </source>
</evidence>
<evidence type="ECO:0000256" key="7">
    <source>
        <dbReference type="ARBA" id="ARBA00022723"/>
    </source>
</evidence>
<feature type="binding site" evidence="11">
    <location>
        <position position="640"/>
    </location>
    <ligand>
        <name>Zn(2+)</name>
        <dbReference type="ChEBI" id="CHEBI:29105"/>
        <note>catalytic</note>
    </ligand>
</feature>
<dbReference type="Pfam" id="PF08267">
    <property type="entry name" value="Meth_synt_1"/>
    <property type="match status" value="1"/>
</dbReference>
<dbReference type="AlphaFoldDB" id="A0A0S2SHT5"/>
<dbReference type="InterPro" id="IPR006276">
    <property type="entry name" value="Cobalamin-indep_Met_synthase"/>
</dbReference>
<feature type="binding site" evidence="11 12">
    <location>
        <position position="483"/>
    </location>
    <ligand>
        <name>L-methionine</name>
        <dbReference type="ChEBI" id="CHEBI:57844"/>
    </ligand>
</feature>
<feature type="binding site" evidence="12">
    <location>
        <position position="19"/>
    </location>
    <ligand>
        <name>5-methyltetrahydropteroyltri-L-glutamate</name>
        <dbReference type="ChEBI" id="CHEBI:58207"/>
    </ligand>
</feature>
<dbReference type="Pfam" id="PF01717">
    <property type="entry name" value="Meth_synt_2"/>
    <property type="match status" value="1"/>
</dbReference>
<dbReference type="RefSeq" id="WP_060585887.1">
    <property type="nucleotide sequence ID" value="NZ_CP013067.1"/>
</dbReference>
<feature type="binding site" evidence="11">
    <location>
        <begin position="16"/>
        <end position="19"/>
    </location>
    <ligand>
        <name>5-methyltetrahydropteroyltri-L-glutamate</name>
        <dbReference type="ChEBI" id="CHEBI:58207"/>
    </ligand>
</feature>
<feature type="binding site" evidence="13">
    <location>
        <position position="640"/>
    </location>
    <ligand>
        <name>Zn(2+)</name>
        <dbReference type="ChEBI" id="CHEBI:29105"/>
        <label>1</label>
        <note>catalytic</note>
    </ligand>
</feature>
<feature type="domain" description="Cobalamin-independent methionine synthase MetE C-terminal/archaeal" evidence="15">
    <location>
        <begin position="425"/>
        <end position="747"/>
    </location>
</feature>
<keyword evidence="7 11" id="KW-0479">Metal-binding</keyword>
<keyword evidence="4 11" id="KW-0489">Methyltransferase</keyword>
<proteinExistence type="inferred from homology"/>
<feature type="binding site" evidence="11 12">
    <location>
        <begin position="430"/>
        <end position="432"/>
    </location>
    <ligand>
        <name>L-homocysteine</name>
        <dbReference type="ChEBI" id="CHEBI:58199"/>
    </ligand>
</feature>
<feature type="binding site" evidence="11">
    <location>
        <position position="483"/>
    </location>
    <ligand>
        <name>L-homocysteine</name>
        <dbReference type="ChEBI" id="CHEBI:58199"/>
    </ligand>
</feature>
<evidence type="ECO:0000256" key="12">
    <source>
        <dbReference type="PIRSR" id="PIRSR000382-1"/>
    </source>
</evidence>
<feature type="binding site" evidence="11">
    <location>
        <position position="664"/>
    </location>
    <ligand>
        <name>Zn(2+)</name>
        <dbReference type="ChEBI" id="CHEBI:29105"/>
        <note>catalytic</note>
    </ligand>
</feature>
<keyword evidence="8 11" id="KW-0677">Repeat</keyword>
<feature type="binding site" evidence="13">
    <location>
        <position position="642"/>
    </location>
    <ligand>
        <name>Zn(2+)</name>
        <dbReference type="ChEBI" id="CHEBI:29105"/>
        <label>1</label>
        <note>catalytic</note>
    </ligand>
</feature>
<keyword evidence="6 11" id="KW-0808">Transferase</keyword>
<keyword evidence="5 11" id="KW-0028">Amino-acid biosynthesis</keyword>
<feature type="binding site" evidence="11 12">
    <location>
        <begin position="430"/>
        <end position="432"/>
    </location>
    <ligand>
        <name>L-methionine</name>
        <dbReference type="ChEBI" id="CHEBI:57844"/>
    </ligand>
</feature>
<evidence type="ECO:0000256" key="8">
    <source>
        <dbReference type="ARBA" id="ARBA00022737"/>
    </source>
</evidence>
<comment type="pathway">
    <text evidence="2 11">Amino-acid biosynthesis; L-methionine biosynthesis via de novo pathway; L-methionine from L-homocysteine (MetE route): step 1/1.</text>
</comment>
<dbReference type="NCBIfam" id="TIGR01371">
    <property type="entry name" value="met_syn_B12ind"/>
    <property type="match status" value="1"/>
</dbReference>
<evidence type="ECO:0000256" key="3">
    <source>
        <dbReference type="ARBA" id="ARBA00009553"/>
    </source>
</evidence>
<dbReference type="PIRSF" id="PIRSF000382">
    <property type="entry name" value="MeTrfase_B12_ind"/>
    <property type="match status" value="1"/>
</dbReference>
<comment type="similarity">
    <text evidence="3 11">Belongs to the vitamin-B12 independent methionine synthase family.</text>
</comment>
<organism evidence="17 18">
    <name type="scientific">Aeromonas schubertii</name>
    <dbReference type="NCBI Taxonomy" id="652"/>
    <lineage>
        <taxon>Bacteria</taxon>
        <taxon>Pseudomonadati</taxon>
        <taxon>Pseudomonadota</taxon>
        <taxon>Gammaproteobacteria</taxon>
        <taxon>Aeromonadales</taxon>
        <taxon>Aeromonadaceae</taxon>
        <taxon>Aeromonas</taxon>
    </lineage>
</organism>
<dbReference type="CDD" id="cd03311">
    <property type="entry name" value="CIMS_C_terminal_like"/>
    <property type="match status" value="1"/>
</dbReference>
<feature type="binding site" evidence="11">
    <location>
        <position position="725"/>
    </location>
    <ligand>
        <name>Zn(2+)</name>
        <dbReference type="ChEBI" id="CHEBI:29105"/>
        <note>catalytic</note>
    </ligand>
</feature>
<dbReference type="EC" id="2.1.1.14" evidence="11"/>
<evidence type="ECO:0000256" key="9">
    <source>
        <dbReference type="ARBA" id="ARBA00022833"/>
    </source>
</evidence>
<dbReference type="KEGG" id="asr:WL1483_1765"/>
<evidence type="ECO:0000313" key="18">
    <source>
        <dbReference type="Proteomes" id="UP000058114"/>
    </source>
</evidence>
<feature type="binding site" evidence="11 12">
    <location>
        <position position="560"/>
    </location>
    <ligand>
        <name>5-methyltetrahydropteroyltri-L-glutamate</name>
        <dbReference type="ChEBI" id="CHEBI:58207"/>
    </ligand>
</feature>
<evidence type="ECO:0000256" key="13">
    <source>
        <dbReference type="PIRSR" id="PIRSR000382-2"/>
    </source>
</evidence>
<dbReference type="InterPro" id="IPR038071">
    <property type="entry name" value="UROD/MetE-like_sf"/>
</dbReference>
<dbReference type="SUPFAM" id="SSF51726">
    <property type="entry name" value="UROD/MetE-like"/>
    <property type="match status" value="2"/>
</dbReference>
<comment type="cofactor">
    <cofactor evidence="13">
        <name>Zn(2+)</name>
        <dbReference type="ChEBI" id="CHEBI:29105"/>
    </cofactor>
    <text evidence="13">Binds 2 Zn(2+) ions per subunit.</text>
</comment>
<reference evidence="18" key="1">
    <citation type="submission" date="2015-10" db="EMBL/GenBank/DDBJ databases">
        <title>Complete Genome Sequence of Aeromonas schubertii strain WL1483.</title>
        <authorList>
            <person name="Liu L."/>
        </authorList>
    </citation>
    <scope>NUCLEOTIDE SEQUENCE [LARGE SCALE GENOMIC DNA]</scope>
    <source>
        <strain evidence="18">WL1483</strain>
    </source>
</reference>
<dbReference type="GO" id="GO:0008270">
    <property type="term" value="F:zinc ion binding"/>
    <property type="evidence" value="ECO:0007669"/>
    <property type="project" value="InterPro"/>
</dbReference>
<feature type="binding site" evidence="11 12">
    <location>
        <position position="598"/>
    </location>
    <ligand>
        <name>L-homocysteine</name>
        <dbReference type="ChEBI" id="CHEBI:58199"/>
    </ligand>
</feature>
<dbReference type="GO" id="GO:0032259">
    <property type="term" value="P:methylation"/>
    <property type="evidence" value="ECO:0007669"/>
    <property type="project" value="UniProtKB-KW"/>
</dbReference>
<dbReference type="InterPro" id="IPR002629">
    <property type="entry name" value="Met_Synth_C/arc"/>
</dbReference>
<dbReference type="NCBIfam" id="NF003556">
    <property type="entry name" value="PRK05222.1"/>
    <property type="match status" value="1"/>
</dbReference>
<evidence type="ECO:0000256" key="10">
    <source>
        <dbReference type="ARBA" id="ARBA00023167"/>
    </source>
</evidence>
<feature type="domain" description="Cobalamin-independent methionine synthase MetE N-terminal" evidence="16">
    <location>
        <begin position="4"/>
        <end position="311"/>
    </location>
</feature>
<keyword evidence="9 11" id="KW-0862">Zinc</keyword>
<comment type="function">
    <text evidence="1 11">Catalyzes the transfer of a methyl group from 5-methyltetrahydrofolate to homocysteine resulting in methionine formation.</text>
</comment>
<dbReference type="GO" id="GO:0009086">
    <property type="term" value="P:methionine biosynthetic process"/>
    <property type="evidence" value="ECO:0007669"/>
    <property type="project" value="UniProtKB-UniRule"/>
</dbReference>
<dbReference type="EMBL" id="CP013067">
    <property type="protein sequence ID" value="ALP41184.1"/>
    <property type="molecule type" value="Genomic_DNA"/>
</dbReference>
<reference evidence="17 18" key="2">
    <citation type="journal article" date="2016" name="Genome Announc.">
        <title>Complete Genome Sequence of the Highly Virulent Aeromonas schubertii Strain WL1483, Isolated from Diseased Snakehead Fish (Channa argus) in China.</title>
        <authorList>
            <person name="Liu L."/>
            <person name="Li N."/>
            <person name="Zhang D."/>
            <person name="Fu X."/>
            <person name="Shi C."/>
            <person name="Lin Q."/>
            <person name="Hao G."/>
        </authorList>
    </citation>
    <scope>NUCLEOTIDE SEQUENCE [LARGE SCALE GENOMIC DNA]</scope>
    <source>
        <strain evidence="17 18">WL1483</strain>
    </source>
</reference>
<evidence type="ECO:0000256" key="14">
    <source>
        <dbReference type="PIRSR" id="PIRSR000382-3"/>
    </source>
</evidence>
<evidence type="ECO:0000256" key="5">
    <source>
        <dbReference type="ARBA" id="ARBA00022605"/>
    </source>
</evidence>
<accession>A0A0S2SHT5</accession>
<feature type="binding site" evidence="13">
    <location>
        <position position="664"/>
    </location>
    <ligand>
        <name>Zn(2+)</name>
        <dbReference type="ChEBI" id="CHEBI:29105"/>
        <label>1</label>
        <note>catalytic</note>
    </ligand>
</feature>
<name>A0A0S2SHT5_9GAMM</name>
<evidence type="ECO:0000259" key="15">
    <source>
        <dbReference type="Pfam" id="PF01717"/>
    </source>
</evidence>
<evidence type="ECO:0000256" key="6">
    <source>
        <dbReference type="ARBA" id="ARBA00022679"/>
    </source>
</evidence>
<sequence>MTQAHTLGFPRIGAKRELKFALEAYWRGEIPQSELLAVGKGLRERHWQAQRQAGVTLLPVGDFAWYDQVLGTSLLVDAVPARHRDGETTLDTLFRVARGRAPTGQPAAAAEMTKWFNTNYHYLVPEFHQDQRFRLGWSQLFDEVEEAKALGLPIKAVLLGPVTYLWLGKEKESGFSRLELLDRLLVVYQEILGRLSSLGVEWVQVDEPALTLDLPEEWRLAYLKAYERLAGPCKLLLTTYFGSVAHQRDLITSLKVDGLHLDLVAAPEQAESLIPKLPAHWVVSAGVINGRNVWRANLLAVGERLKGLKARLGERLWVGSSCSLLHSPVDLTLEHELAPQVKSWFAFAQQKCYELGLLADYLDGGEPSRVAAYSQPIIDRAGDGKVHKSAVQSRLAALTEQAFHRSGAYPVRARRQREILRLPLLPTTTIGSFPQTGEIRALRQEWRAGRVDDATYQAGICAQIKDAILRQEAIGLDVLVHGEAERNDMVEYFGELLDGFAITRFGWVQSYGSRCVKPPVITGDIDRPTPMTLEWARFAQSLTDKPVKGMLTGPVTILCWSFPREDVSREQSALQIALAIRDEVADLEAAGIKIIQIDEPAIREGLPLRAGDHQAYLDWAVRSFRLSAGPVADSTQIHTHMCYSDFNLIIEAVAALDADVITIETSRSQMQLLEAFERFNYPNEIGPGVYDIHSPNVPSQEWIEGLLRKAARKIPVERLWVNPDCGLKTRGWEETQAALKVMVAATRALRQELARRPEKV</sequence>
<feature type="binding site" evidence="12">
    <location>
        <position position="119"/>
    </location>
    <ligand>
        <name>5-methyltetrahydropteroyltri-L-glutamate</name>
        <dbReference type="ChEBI" id="CHEBI:58207"/>
    </ligand>
</feature>
<evidence type="ECO:0000259" key="16">
    <source>
        <dbReference type="Pfam" id="PF08267"/>
    </source>
</evidence>
<dbReference type="InterPro" id="IPR013215">
    <property type="entry name" value="Cbl-indep_Met_Synth_N"/>
</dbReference>
<feature type="binding site" evidence="11 12">
    <location>
        <position position="598"/>
    </location>
    <ligand>
        <name>L-methionine</name>
        <dbReference type="ChEBI" id="CHEBI:57844"/>
    </ligand>
</feature>
<dbReference type="UniPathway" id="UPA00051">
    <property type="reaction ID" value="UER00082"/>
</dbReference>
<dbReference type="Gene3D" id="3.20.20.210">
    <property type="match status" value="2"/>
</dbReference>
<evidence type="ECO:0000256" key="11">
    <source>
        <dbReference type="HAMAP-Rule" id="MF_00172"/>
    </source>
</evidence>
<evidence type="ECO:0000256" key="4">
    <source>
        <dbReference type="ARBA" id="ARBA00022603"/>
    </source>
</evidence>
<gene>
    <name evidence="11 17" type="primary">metE</name>
    <name evidence="17" type="ORF">WL1483_1765</name>
</gene>
<comment type="catalytic activity">
    <reaction evidence="11">
        <text>5-methyltetrahydropteroyltri-L-glutamate + L-homocysteine = tetrahydropteroyltri-L-glutamate + L-methionine</text>
        <dbReference type="Rhea" id="RHEA:21196"/>
        <dbReference type="ChEBI" id="CHEBI:57844"/>
        <dbReference type="ChEBI" id="CHEBI:58140"/>
        <dbReference type="ChEBI" id="CHEBI:58199"/>
        <dbReference type="ChEBI" id="CHEBI:58207"/>
        <dbReference type="EC" id="2.1.1.14"/>
    </reaction>
</comment>
<feature type="binding site" evidence="11">
    <location>
        <position position="642"/>
    </location>
    <ligand>
        <name>Zn(2+)</name>
        <dbReference type="ChEBI" id="CHEBI:29105"/>
        <note>catalytic</note>
    </ligand>
</feature>
<feature type="binding site" evidence="11">
    <location>
        <position position="604"/>
    </location>
    <ligand>
        <name>5-methyltetrahydropteroyltri-L-glutamate</name>
        <dbReference type="ChEBI" id="CHEBI:58207"/>
    </ligand>
</feature>
<comment type="cofactor">
    <cofactor evidence="11">
        <name>Zn(2+)</name>
        <dbReference type="ChEBI" id="CHEBI:29105"/>
    </cofactor>
    <text evidence="11">Binds 1 zinc ion per subunit.</text>
</comment>
<dbReference type="FunFam" id="3.20.20.210:FF:000002">
    <property type="entry name" value="5-methyltetrahydropteroyltriglutamate--homocysteine methyltransferase"/>
    <property type="match status" value="1"/>
</dbReference>
<evidence type="ECO:0000256" key="2">
    <source>
        <dbReference type="ARBA" id="ARBA00004681"/>
    </source>
</evidence>
<feature type="binding site" evidence="11 12">
    <location>
        <begin position="514"/>
        <end position="515"/>
    </location>
    <ligand>
        <name>5-methyltetrahydropteroyltri-L-glutamate</name>
        <dbReference type="ChEBI" id="CHEBI:58207"/>
    </ligand>
</feature>
<dbReference type="Proteomes" id="UP000058114">
    <property type="component" value="Chromosome"/>
</dbReference>
<dbReference type="PANTHER" id="PTHR30519">
    <property type="entry name" value="5-METHYLTETRAHYDROPTEROYLTRIGLUTAMATE--HOMOCYSTEINE METHYLTRANSFERASE"/>
    <property type="match status" value="1"/>
</dbReference>
<dbReference type="GO" id="GO:0003871">
    <property type="term" value="F:5-methyltetrahydropteroyltriglutamate-homocysteine S-methyltransferase activity"/>
    <property type="evidence" value="ECO:0007669"/>
    <property type="project" value="UniProtKB-UniRule"/>
</dbReference>
<feature type="binding site" evidence="11">
    <location>
        <position position="114"/>
    </location>
    <ligand>
        <name>5-methyltetrahydropteroyltri-L-glutamate</name>
        <dbReference type="ChEBI" id="CHEBI:58207"/>
    </ligand>
</feature>
<dbReference type="CDD" id="cd03312">
    <property type="entry name" value="CIMS_N_terminal_like"/>
    <property type="match status" value="1"/>
</dbReference>